<accession>A0A2H0WR96</accession>
<keyword evidence="1" id="KW-0812">Transmembrane</keyword>
<gene>
    <name evidence="2" type="ORF">COT63_01220</name>
</gene>
<reference evidence="3" key="1">
    <citation type="submission" date="2017-09" db="EMBL/GenBank/DDBJ databases">
        <title>Depth-based differentiation of microbial function through sediment-hosted aquifers and enrichment of novel symbionts in the deep terrestrial subsurface.</title>
        <authorList>
            <person name="Probst A.J."/>
            <person name="Ladd B."/>
            <person name="Jarett J.K."/>
            <person name="Geller-Mcgrath D.E."/>
            <person name="Sieber C.M.K."/>
            <person name="Emerson J.B."/>
            <person name="Anantharaman K."/>
            <person name="Thomas B.C."/>
            <person name="Malmstrom R."/>
            <person name="Stieglmeier M."/>
            <person name="Klingl A."/>
            <person name="Woyke T."/>
            <person name="Ryan C.M."/>
            <person name="Banfield J.F."/>
        </authorList>
    </citation>
    <scope>NUCLEOTIDE SEQUENCE [LARGE SCALE GENOMIC DNA]</scope>
</reference>
<organism evidence="2 3">
    <name type="scientific">Candidatus Shapirobacteria bacterium CG09_land_8_20_14_0_10_38_17</name>
    <dbReference type="NCBI Taxonomy" id="1974884"/>
    <lineage>
        <taxon>Bacteria</taxon>
        <taxon>Candidatus Shapironibacteriota</taxon>
    </lineage>
</organism>
<feature type="transmembrane region" description="Helical" evidence="1">
    <location>
        <begin position="32"/>
        <end position="54"/>
    </location>
</feature>
<dbReference type="EMBL" id="PEZH01000022">
    <property type="protein sequence ID" value="PIS15194.1"/>
    <property type="molecule type" value="Genomic_DNA"/>
</dbReference>
<dbReference type="AlphaFoldDB" id="A0A2H0WR96"/>
<proteinExistence type="predicted"/>
<keyword evidence="1" id="KW-1133">Transmembrane helix</keyword>
<name>A0A2H0WR96_9BACT</name>
<comment type="caution">
    <text evidence="2">The sequence shown here is derived from an EMBL/GenBank/DDBJ whole genome shotgun (WGS) entry which is preliminary data.</text>
</comment>
<evidence type="ECO:0000313" key="3">
    <source>
        <dbReference type="Proteomes" id="UP000231282"/>
    </source>
</evidence>
<protein>
    <submittedName>
        <fullName evidence="2">Uncharacterized protein</fullName>
    </submittedName>
</protein>
<sequence>MPAKKREISLLLEEKKGFPGTIERITEWLINIGRWIIVFTELIVILSFLSRFWLDQRVANLYDQTVQKIAIIEAAADFEKEFRSLNQRLDQTNTLQSQNQDQSEILENIIAILPPEISLKSIKINGDQGGVEFIILSPKESTFITLFQNLILTPLFSEVEIANVSTRTLGLETELSIKAKLALKQK</sequence>
<dbReference type="Proteomes" id="UP000231282">
    <property type="component" value="Unassembled WGS sequence"/>
</dbReference>
<evidence type="ECO:0000256" key="1">
    <source>
        <dbReference type="SAM" id="Phobius"/>
    </source>
</evidence>
<keyword evidence="1" id="KW-0472">Membrane</keyword>
<evidence type="ECO:0000313" key="2">
    <source>
        <dbReference type="EMBL" id="PIS15194.1"/>
    </source>
</evidence>